<dbReference type="EMBL" id="LAZR01012893">
    <property type="protein sequence ID" value="KKM24591.1"/>
    <property type="molecule type" value="Genomic_DNA"/>
</dbReference>
<organism evidence="1">
    <name type="scientific">marine sediment metagenome</name>
    <dbReference type="NCBI Taxonomy" id="412755"/>
    <lineage>
        <taxon>unclassified sequences</taxon>
        <taxon>metagenomes</taxon>
        <taxon>ecological metagenomes</taxon>
    </lineage>
</organism>
<accession>A0A0F9IAH1</accession>
<dbReference type="AlphaFoldDB" id="A0A0F9IAH1"/>
<proteinExistence type="predicted"/>
<sequence>MTENKVFIEYGNWLSSVPSSLKGDEDWGLKFVGIEKPITDEDVDSFITTKLSSQGKSAVERWGDQEIVTMKSPNPESEEAQAEEYKSYDFQEWDDMVDIESTLFVTDGESREWYRTALGAAVNNKLK</sequence>
<name>A0A0F9IAH1_9ZZZZ</name>
<evidence type="ECO:0000313" key="1">
    <source>
        <dbReference type="EMBL" id="KKM24591.1"/>
    </source>
</evidence>
<protein>
    <submittedName>
        <fullName evidence="1">Uncharacterized protein</fullName>
    </submittedName>
</protein>
<reference evidence="1" key="1">
    <citation type="journal article" date="2015" name="Nature">
        <title>Complex archaea that bridge the gap between prokaryotes and eukaryotes.</title>
        <authorList>
            <person name="Spang A."/>
            <person name="Saw J.H."/>
            <person name="Jorgensen S.L."/>
            <person name="Zaremba-Niedzwiedzka K."/>
            <person name="Martijn J."/>
            <person name="Lind A.E."/>
            <person name="van Eijk R."/>
            <person name="Schleper C."/>
            <person name="Guy L."/>
            <person name="Ettema T.J."/>
        </authorList>
    </citation>
    <scope>NUCLEOTIDE SEQUENCE</scope>
</reference>
<gene>
    <name evidence="1" type="ORF">LCGC14_1603530</name>
</gene>
<comment type="caution">
    <text evidence="1">The sequence shown here is derived from an EMBL/GenBank/DDBJ whole genome shotgun (WGS) entry which is preliminary data.</text>
</comment>